<evidence type="ECO:0000256" key="2">
    <source>
        <dbReference type="ARBA" id="ARBA00022448"/>
    </source>
</evidence>
<evidence type="ECO:0000256" key="7">
    <source>
        <dbReference type="ARBA" id="ARBA00023136"/>
    </source>
</evidence>
<evidence type="ECO:0000313" key="15">
    <source>
        <dbReference type="EMBL" id="SHL79167.1"/>
    </source>
</evidence>
<feature type="domain" description="TonB-dependent receptor plug" evidence="14">
    <location>
        <begin position="55"/>
        <end position="159"/>
    </location>
</feature>
<dbReference type="AlphaFoldDB" id="A0A1M7DIG2"/>
<evidence type="ECO:0000259" key="14">
    <source>
        <dbReference type="Pfam" id="PF07715"/>
    </source>
</evidence>
<comment type="subcellular location">
    <subcellularLocation>
        <location evidence="1 10">Cell outer membrane</location>
        <topology evidence="1 10">Multi-pass membrane protein</topology>
    </subcellularLocation>
</comment>
<dbReference type="Pfam" id="PF07715">
    <property type="entry name" value="Plug"/>
    <property type="match status" value="1"/>
</dbReference>
<evidence type="ECO:0000256" key="10">
    <source>
        <dbReference type="PROSITE-ProRule" id="PRU01360"/>
    </source>
</evidence>
<feature type="domain" description="TonB-dependent receptor-like beta-barrel" evidence="13">
    <location>
        <begin position="179"/>
        <end position="678"/>
    </location>
</feature>
<evidence type="ECO:0000256" key="12">
    <source>
        <dbReference type="SAM" id="SignalP"/>
    </source>
</evidence>
<keyword evidence="3 10" id="KW-1134">Transmembrane beta strand</keyword>
<dbReference type="InterPro" id="IPR037066">
    <property type="entry name" value="Plug_dom_sf"/>
</dbReference>
<proteinExistence type="inferred from homology"/>
<name>A0A1M7DIG2_XYLRU</name>
<dbReference type="InterPro" id="IPR036942">
    <property type="entry name" value="Beta-barrel_TonB_sf"/>
</dbReference>
<dbReference type="InterPro" id="IPR012910">
    <property type="entry name" value="Plug_dom"/>
</dbReference>
<dbReference type="GO" id="GO:0044718">
    <property type="term" value="P:siderophore transmembrane transport"/>
    <property type="evidence" value="ECO:0007669"/>
    <property type="project" value="TreeGrafter"/>
</dbReference>
<evidence type="ECO:0000259" key="13">
    <source>
        <dbReference type="Pfam" id="PF00593"/>
    </source>
</evidence>
<dbReference type="Proteomes" id="UP000184280">
    <property type="component" value="Unassembled WGS sequence"/>
</dbReference>
<keyword evidence="6 11" id="KW-0798">TonB box</keyword>
<evidence type="ECO:0000256" key="3">
    <source>
        <dbReference type="ARBA" id="ARBA00022452"/>
    </source>
</evidence>
<dbReference type="Gene3D" id="2.170.130.10">
    <property type="entry name" value="TonB-dependent receptor, plug domain"/>
    <property type="match status" value="1"/>
</dbReference>
<dbReference type="EMBL" id="FRCJ01000001">
    <property type="protein sequence ID" value="SHL79167.1"/>
    <property type="molecule type" value="Genomic_DNA"/>
</dbReference>
<feature type="signal peptide" evidence="12">
    <location>
        <begin position="1"/>
        <end position="19"/>
    </location>
</feature>
<keyword evidence="5 12" id="KW-0732">Signal</keyword>
<dbReference type="SUPFAM" id="SSF56935">
    <property type="entry name" value="Porins"/>
    <property type="match status" value="1"/>
</dbReference>
<evidence type="ECO:0000256" key="8">
    <source>
        <dbReference type="ARBA" id="ARBA00023170"/>
    </source>
</evidence>
<dbReference type="GO" id="GO:0015344">
    <property type="term" value="F:siderophore uptake transmembrane transporter activity"/>
    <property type="evidence" value="ECO:0007669"/>
    <property type="project" value="TreeGrafter"/>
</dbReference>
<keyword evidence="8" id="KW-0675">Receptor</keyword>
<dbReference type="PANTHER" id="PTHR30069">
    <property type="entry name" value="TONB-DEPENDENT OUTER MEMBRANE RECEPTOR"/>
    <property type="match status" value="1"/>
</dbReference>
<evidence type="ECO:0000256" key="11">
    <source>
        <dbReference type="RuleBase" id="RU003357"/>
    </source>
</evidence>
<evidence type="ECO:0000256" key="5">
    <source>
        <dbReference type="ARBA" id="ARBA00022729"/>
    </source>
</evidence>
<evidence type="ECO:0000256" key="4">
    <source>
        <dbReference type="ARBA" id="ARBA00022692"/>
    </source>
</evidence>
<evidence type="ECO:0000256" key="1">
    <source>
        <dbReference type="ARBA" id="ARBA00004571"/>
    </source>
</evidence>
<keyword evidence="7 10" id="KW-0472">Membrane</keyword>
<keyword evidence="4 10" id="KW-0812">Transmembrane</keyword>
<dbReference type="Gene3D" id="2.40.170.20">
    <property type="entry name" value="TonB-dependent receptor, beta-barrel domain"/>
    <property type="match status" value="1"/>
</dbReference>
<evidence type="ECO:0000256" key="6">
    <source>
        <dbReference type="ARBA" id="ARBA00023077"/>
    </source>
</evidence>
<dbReference type="Pfam" id="PF00593">
    <property type="entry name" value="TonB_dep_Rec_b-barrel"/>
    <property type="match status" value="1"/>
</dbReference>
<dbReference type="InterPro" id="IPR039426">
    <property type="entry name" value="TonB-dep_rcpt-like"/>
</dbReference>
<comment type="similarity">
    <text evidence="10 11">Belongs to the TonB-dependent receptor family.</text>
</comment>
<dbReference type="GO" id="GO:0009279">
    <property type="term" value="C:cell outer membrane"/>
    <property type="evidence" value="ECO:0007669"/>
    <property type="project" value="UniProtKB-SubCell"/>
</dbReference>
<keyword evidence="2 10" id="KW-0813">Transport</keyword>
<organism evidence="15 16">
    <name type="scientific">Xylanibacter ruminicola</name>
    <name type="common">Prevotella ruminicola</name>
    <dbReference type="NCBI Taxonomy" id="839"/>
    <lineage>
        <taxon>Bacteria</taxon>
        <taxon>Pseudomonadati</taxon>
        <taxon>Bacteroidota</taxon>
        <taxon>Bacteroidia</taxon>
        <taxon>Bacteroidales</taxon>
        <taxon>Prevotellaceae</taxon>
        <taxon>Xylanibacter</taxon>
    </lineage>
</organism>
<dbReference type="InterPro" id="IPR000531">
    <property type="entry name" value="Beta-barrel_TonB"/>
</dbReference>
<sequence length="721" mass="80883">MKARYIILPLLCVCMTVAAQDNSKHHHIEDSTDVFFRHLNLNEVTVTGVTGDTKLKHATAPVSIVTPQILKATASTNIIDAIAHQPGVSQLTTGGSISKPIIRGLGYNRVVVMSEGVRQEGQQWGDEHGVEVDGSSVGSVEILKGPASLMYGSDAMAGVVILHAQPTLAEGELKGNISTEYQTNNGLFNYSLQMAGNQKGFVWDARYSDKMAHAYKNKYDGYVPGSQFRERAGRLMLGLNKGWGHSRLTWTAYHLTPGIVEGERDAETGELEHEGGWTGHQYSKALPFQQVKHYKVVWDNSLNLSSGYLKAIIGYQQNRRQEFEEEMDEYELYFKLHTLTYDLRYVTNEFNGWKLSTGIGGMYQKSGNEGEEYLIPDYRLFDFGFYATATKSLGDNWTLNGGLRYDHRRLHGYELMEDGDVRFANFSRHFNGVTGSIGAVCNINEHFNVRLNLARGFRTPNMSELASNGVHEGSLRYEIGNQDLKAEYSMQADLGLEFTSQYVSAQLALFANRIDNYIFTHRLAEEIEEGYLAYAYTQGDARLLGFETGVDLHPVHSVHFSNTFSYVDAQQMHADPGTKYLPFTPAPKWASELKWELFHHSHTTVNHHHTTDAAHRSVLNNLYIAAGLDCYLKQSHIYRADDTETVTPGYALLNLSAGTDIQVKGKKIAELYITADNLLNKAYQDHLSRLKYADENVVTGRRGVYNMGRNITFKLVVPISM</sequence>
<dbReference type="RefSeq" id="WP_233428901.1">
    <property type="nucleotide sequence ID" value="NZ_FRCJ01000001.1"/>
</dbReference>
<dbReference type="PROSITE" id="PS52016">
    <property type="entry name" value="TONB_DEPENDENT_REC_3"/>
    <property type="match status" value="1"/>
</dbReference>
<accession>A0A1M7DIG2</accession>
<evidence type="ECO:0000313" key="16">
    <source>
        <dbReference type="Proteomes" id="UP000184280"/>
    </source>
</evidence>
<evidence type="ECO:0000256" key="9">
    <source>
        <dbReference type="ARBA" id="ARBA00023237"/>
    </source>
</evidence>
<keyword evidence="9 10" id="KW-0998">Cell outer membrane</keyword>
<feature type="chain" id="PRO_5012002929" evidence="12">
    <location>
        <begin position="20"/>
        <end position="721"/>
    </location>
</feature>
<dbReference type="PANTHER" id="PTHR30069:SF29">
    <property type="entry name" value="HEMOGLOBIN AND HEMOGLOBIN-HAPTOGLOBIN-BINDING PROTEIN 1-RELATED"/>
    <property type="match status" value="1"/>
</dbReference>
<dbReference type="CDD" id="cd01347">
    <property type="entry name" value="ligand_gated_channel"/>
    <property type="match status" value="1"/>
</dbReference>
<gene>
    <name evidence="15" type="ORF">SAMN04488494_0747</name>
</gene>
<reference evidence="15 16" key="1">
    <citation type="submission" date="2016-11" db="EMBL/GenBank/DDBJ databases">
        <authorList>
            <person name="Jaros S."/>
            <person name="Januszkiewicz K."/>
            <person name="Wedrychowicz H."/>
        </authorList>
    </citation>
    <scope>NUCLEOTIDE SEQUENCE [LARGE SCALE GENOMIC DNA]</scope>
    <source>
        <strain evidence="15 16">BPI-34</strain>
    </source>
</reference>
<protein>
    <submittedName>
        <fullName evidence="15">Iron complex outermembrane recepter protein</fullName>
    </submittedName>
</protein>